<dbReference type="SUPFAM" id="SSF51430">
    <property type="entry name" value="NAD(P)-linked oxidoreductase"/>
    <property type="match status" value="1"/>
</dbReference>
<feature type="domain" description="NADP-dependent oxidoreductase" evidence="2">
    <location>
        <begin position="16"/>
        <end position="328"/>
    </location>
</feature>
<dbReference type="InterPro" id="IPR050523">
    <property type="entry name" value="AKR_Detox_Biosynth"/>
</dbReference>
<dbReference type="Proteomes" id="UP001428290">
    <property type="component" value="Unassembled WGS sequence"/>
</dbReference>
<dbReference type="CDD" id="cd19086">
    <property type="entry name" value="AKR_AKR11C1"/>
    <property type="match status" value="1"/>
</dbReference>
<keyword evidence="4" id="KW-1185">Reference proteome</keyword>
<protein>
    <submittedName>
        <fullName evidence="3">Aldo-keto reductase YhdN</fullName>
    </submittedName>
</protein>
<evidence type="ECO:0000313" key="4">
    <source>
        <dbReference type="Proteomes" id="UP001428290"/>
    </source>
</evidence>
<dbReference type="InterPro" id="IPR023210">
    <property type="entry name" value="NADP_OxRdtase_dom"/>
</dbReference>
<organism evidence="3 4">
    <name type="scientific">Herpetosiphon gulosus</name>
    <dbReference type="NCBI Taxonomy" id="1973496"/>
    <lineage>
        <taxon>Bacteria</taxon>
        <taxon>Bacillati</taxon>
        <taxon>Chloroflexota</taxon>
        <taxon>Chloroflexia</taxon>
        <taxon>Herpetosiphonales</taxon>
        <taxon>Herpetosiphonaceae</taxon>
        <taxon>Herpetosiphon</taxon>
    </lineage>
</organism>
<proteinExistence type="predicted"/>
<evidence type="ECO:0000256" key="1">
    <source>
        <dbReference type="ARBA" id="ARBA00023002"/>
    </source>
</evidence>
<gene>
    <name evidence="3" type="primary">yhdN_4</name>
    <name evidence="3" type="ORF">Hgul01_04569</name>
</gene>
<comment type="caution">
    <text evidence="3">The sequence shown here is derived from an EMBL/GenBank/DDBJ whole genome shotgun (WGS) entry which is preliminary data.</text>
</comment>
<keyword evidence="1" id="KW-0560">Oxidoreductase</keyword>
<accession>A0ABP9X5R7</accession>
<dbReference type="EMBL" id="BAABRU010000023">
    <property type="protein sequence ID" value="GAA5530746.1"/>
    <property type="molecule type" value="Genomic_DNA"/>
</dbReference>
<sequence>MLKRTIGKSGIEVSALGLGCWAIGGPFNHNGNPSGWGQVDDAESIQAIHAALELGVNFLDTANVYGCGHSEQIIAQAIAGRRDQVILATKFGNSWADGSKDSFEQIPISPAEIRQQLEASLKRLNTDYVDLLQFHLWGYPVEDAAPVRDTLESLVSEGKIRGYGWSTDRLDAIKLFAEGPHCIAVQQQLNLLHGHSTGESDAIIAFCEAHNLASINRAPLAMGLLTGKFTPSTSFSSDDVRSKVEWFEGFQAGKPNPEWLKKLEALREVLTSEGRTLTQGALAWLWGRSSQTLPIPGFRTVAQASENAKALQFGPLNPAQMQQIASILQA</sequence>
<reference evidence="3 4" key="1">
    <citation type="submission" date="2024-02" db="EMBL/GenBank/DDBJ databases">
        <title>Herpetosiphon gulosus NBRC 112829.</title>
        <authorList>
            <person name="Ichikawa N."/>
            <person name="Katano-Makiyama Y."/>
            <person name="Hidaka K."/>
        </authorList>
    </citation>
    <scope>NUCLEOTIDE SEQUENCE [LARGE SCALE GENOMIC DNA]</scope>
    <source>
        <strain evidence="3 4">NBRC 112829</strain>
    </source>
</reference>
<dbReference type="Pfam" id="PF00248">
    <property type="entry name" value="Aldo_ket_red"/>
    <property type="match status" value="1"/>
</dbReference>
<name>A0ABP9X5R7_9CHLR</name>
<dbReference type="RefSeq" id="WP_345724340.1">
    <property type="nucleotide sequence ID" value="NZ_BAABRU010000023.1"/>
</dbReference>
<evidence type="ECO:0000259" key="2">
    <source>
        <dbReference type="Pfam" id="PF00248"/>
    </source>
</evidence>
<dbReference type="InterPro" id="IPR036812">
    <property type="entry name" value="NAD(P)_OxRdtase_dom_sf"/>
</dbReference>
<dbReference type="Gene3D" id="3.20.20.100">
    <property type="entry name" value="NADP-dependent oxidoreductase domain"/>
    <property type="match status" value="1"/>
</dbReference>
<dbReference type="PANTHER" id="PTHR43364">
    <property type="entry name" value="NADH-SPECIFIC METHYLGLYOXAL REDUCTASE-RELATED"/>
    <property type="match status" value="1"/>
</dbReference>
<evidence type="ECO:0000313" key="3">
    <source>
        <dbReference type="EMBL" id="GAA5530746.1"/>
    </source>
</evidence>
<dbReference type="PANTHER" id="PTHR43364:SF4">
    <property type="entry name" value="NAD(P)-LINKED OXIDOREDUCTASE SUPERFAMILY PROTEIN"/>
    <property type="match status" value="1"/>
</dbReference>